<protein>
    <submittedName>
        <fullName evidence="1">1916_t:CDS:1</fullName>
    </submittedName>
</protein>
<proteinExistence type="predicted"/>
<accession>A0ACA9K729</accession>
<keyword evidence="2" id="KW-1185">Reference proteome</keyword>
<organism evidence="1 2">
    <name type="scientific">Cetraspora pellucida</name>
    <dbReference type="NCBI Taxonomy" id="1433469"/>
    <lineage>
        <taxon>Eukaryota</taxon>
        <taxon>Fungi</taxon>
        <taxon>Fungi incertae sedis</taxon>
        <taxon>Mucoromycota</taxon>
        <taxon>Glomeromycotina</taxon>
        <taxon>Glomeromycetes</taxon>
        <taxon>Diversisporales</taxon>
        <taxon>Gigasporaceae</taxon>
        <taxon>Cetraspora</taxon>
    </lineage>
</organism>
<dbReference type="EMBL" id="CAJVPW010000499">
    <property type="protein sequence ID" value="CAG8456566.1"/>
    <property type="molecule type" value="Genomic_DNA"/>
</dbReference>
<evidence type="ECO:0000313" key="1">
    <source>
        <dbReference type="EMBL" id="CAG8456566.1"/>
    </source>
</evidence>
<evidence type="ECO:0000313" key="2">
    <source>
        <dbReference type="Proteomes" id="UP000789366"/>
    </source>
</evidence>
<reference evidence="1" key="1">
    <citation type="submission" date="2021-06" db="EMBL/GenBank/DDBJ databases">
        <authorList>
            <person name="Kallberg Y."/>
            <person name="Tangrot J."/>
            <person name="Rosling A."/>
        </authorList>
    </citation>
    <scope>NUCLEOTIDE SEQUENCE</scope>
    <source>
        <strain evidence="1">28 12/20/2015</strain>
    </source>
</reference>
<comment type="caution">
    <text evidence="1">The sequence shown here is derived from an EMBL/GenBank/DDBJ whole genome shotgun (WGS) entry which is preliminary data.</text>
</comment>
<dbReference type="Proteomes" id="UP000789366">
    <property type="component" value="Unassembled WGS sequence"/>
</dbReference>
<name>A0ACA9K729_9GLOM</name>
<sequence length="208" mass="24012">MLYCLDLKLPTASKDTLFFDSDAHPICADFIIERWIYYNNGCPNSLGINKVYKIDEDSLILIEQYKGHIYCLSATPIPIPNNVKVKLKKTYNLYQVVELLMPTHQHLESNVFHYLKEYPNHKTLVIHLSYSVCVKLHNTLQNTLNRRCQILNEWHEKIYNDVKVIFATSVVKAEITISNISLVIDSGLSISKYNGVYVTRYSSHTNAI</sequence>
<gene>
    <name evidence="1" type="ORF">SPELUC_LOCUS1063</name>
</gene>